<dbReference type="CDD" id="cd07342">
    <property type="entry name" value="M48C_Oma1_like"/>
    <property type="match status" value="1"/>
</dbReference>
<dbReference type="Pfam" id="PF01435">
    <property type="entry name" value="Peptidase_M48"/>
    <property type="match status" value="2"/>
</dbReference>
<protein>
    <submittedName>
        <fullName evidence="10">Peptidase M48 family protein</fullName>
    </submittedName>
</protein>
<dbReference type="PANTHER" id="PTHR22726:SF1">
    <property type="entry name" value="METALLOENDOPEPTIDASE OMA1, MITOCHONDRIAL"/>
    <property type="match status" value="1"/>
</dbReference>
<dbReference type="Gene3D" id="2.30.42.10">
    <property type="match status" value="1"/>
</dbReference>
<dbReference type="GO" id="GO:0004222">
    <property type="term" value="F:metalloendopeptidase activity"/>
    <property type="evidence" value="ECO:0007669"/>
    <property type="project" value="InterPro"/>
</dbReference>
<dbReference type="GO" id="GO:0046872">
    <property type="term" value="F:metal ion binding"/>
    <property type="evidence" value="ECO:0007669"/>
    <property type="project" value="UniProtKB-KW"/>
</dbReference>
<dbReference type="RefSeq" id="WP_096610914.1">
    <property type="nucleotide sequence ID" value="NZ_JAIEOT010000017.1"/>
</dbReference>
<dbReference type="InterPro" id="IPR036034">
    <property type="entry name" value="PDZ_sf"/>
</dbReference>
<comment type="caution">
    <text evidence="10">The sequence shown here is derived from an EMBL/GenBank/DDBJ whole genome shotgun (WGS) entry which is preliminary data.</text>
</comment>
<evidence type="ECO:0000256" key="7">
    <source>
        <dbReference type="SAM" id="MobiDB-lite"/>
    </source>
</evidence>
<feature type="region of interest" description="Disordered" evidence="7">
    <location>
        <begin position="307"/>
        <end position="326"/>
    </location>
</feature>
<dbReference type="Gene3D" id="3.30.2010.10">
    <property type="entry name" value="Metalloproteases ('zincins'), catalytic domain"/>
    <property type="match status" value="1"/>
</dbReference>
<evidence type="ECO:0000256" key="6">
    <source>
        <dbReference type="RuleBase" id="RU003983"/>
    </source>
</evidence>
<comment type="similarity">
    <text evidence="6">Belongs to the peptidase M48 family.</text>
</comment>
<dbReference type="AlphaFoldDB" id="A0A2A4HZI7"/>
<name>A0A2A4HZI7_9SPHN</name>
<comment type="cofactor">
    <cofactor evidence="6">
        <name>Zn(2+)</name>
        <dbReference type="ChEBI" id="CHEBI:29105"/>
    </cofactor>
    <text evidence="6">Binds 1 zinc ion per subunit.</text>
</comment>
<keyword evidence="8" id="KW-0732">Signal</keyword>
<keyword evidence="11" id="KW-1185">Reference proteome</keyword>
<accession>A0A2A4HZI7</accession>
<organism evidence="10 11">
    <name type="scientific">Sphingomonas ginsenosidimutans</name>
    <dbReference type="NCBI Taxonomy" id="862134"/>
    <lineage>
        <taxon>Bacteria</taxon>
        <taxon>Pseudomonadati</taxon>
        <taxon>Pseudomonadota</taxon>
        <taxon>Alphaproteobacteria</taxon>
        <taxon>Sphingomonadales</taxon>
        <taxon>Sphingomonadaceae</taxon>
        <taxon>Sphingomonas</taxon>
    </lineage>
</organism>
<evidence type="ECO:0000259" key="9">
    <source>
        <dbReference type="Pfam" id="PF01435"/>
    </source>
</evidence>
<dbReference type="SUPFAM" id="SSF50156">
    <property type="entry name" value="PDZ domain-like"/>
    <property type="match status" value="1"/>
</dbReference>
<keyword evidence="4 6" id="KW-0862">Zinc</keyword>
<evidence type="ECO:0000256" key="5">
    <source>
        <dbReference type="ARBA" id="ARBA00023049"/>
    </source>
</evidence>
<evidence type="ECO:0000256" key="1">
    <source>
        <dbReference type="ARBA" id="ARBA00022670"/>
    </source>
</evidence>
<evidence type="ECO:0000256" key="8">
    <source>
        <dbReference type="SAM" id="SignalP"/>
    </source>
</evidence>
<keyword evidence="2" id="KW-0479">Metal-binding</keyword>
<dbReference type="EMBL" id="NWVD01000002">
    <property type="protein sequence ID" value="PCG09403.1"/>
    <property type="molecule type" value="Genomic_DNA"/>
</dbReference>
<dbReference type="InterPro" id="IPR051156">
    <property type="entry name" value="Mito/Outer_Membr_Metalloprot"/>
</dbReference>
<dbReference type="InterPro" id="IPR001915">
    <property type="entry name" value="Peptidase_M48"/>
</dbReference>
<keyword evidence="5 6" id="KW-0482">Metalloprotease</keyword>
<feature type="chain" id="PRO_5012472331" evidence="8">
    <location>
        <begin position="23"/>
        <end position="326"/>
    </location>
</feature>
<feature type="signal peptide" evidence="8">
    <location>
        <begin position="1"/>
        <end position="22"/>
    </location>
</feature>
<dbReference type="PANTHER" id="PTHR22726">
    <property type="entry name" value="METALLOENDOPEPTIDASE OMA1"/>
    <property type="match status" value="1"/>
</dbReference>
<gene>
    <name evidence="10" type="ORF">COA17_05785</name>
</gene>
<dbReference type="GO" id="GO:0016020">
    <property type="term" value="C:membrane"/>
    <property type="evidence" value="ECO:0007669"/>
    <property type="project" value="TreeGrafter"/>
</dbReference>
<feature type="domain" description="Peptidase M48" evidence="9">
    <location>
        <begin position="242"/>
        <end position="300"/>
    </location>
</feature>
<evidence type="ECO:0000313" key="11">
    <source>
        <dbReference type="Proteomes" id="UP000218784"/>
    </source>
</evidence>
<evidence type="ECO:0000256" key="2">
    <source>
        <dbReference type="ARBA" id="ARBA00022723"/>
    </source>
</evidence>
<evidence type="ECO:0000256" key="4">
    <source>
        <dbReference type="ARBA" id="ARBA00022833"/>
    </source>
</evidence>
<dbReference type="Proteomes" id="UP000218784">
    <property type="component" value="Unassembled WGS sequence"/>
</dbReference>
<reference evidence="10 11" key="1">
    <citation type="submission" date="2017-09" db="EMBL/GenBank/DDBJ databases">
        <title>Sphingomonas ginsenosidimutans KACC 14949, whole genome shotgun sequence.</title>
        <authorList>
            <person name="Feng G."/>
            <person name="Zhu H."/>
        </authorList>
    </citation>
    <scope>NUCLEOTIDE SEQUENCE [LARGE SCALE GENOMIC DNA]</scope>
    <source>
        <strain evidence="10 11">KACC 14949</strain>
    </source>
</reference>
<keyword evidence="3 6" id="KW-0378">Hydrolase</keyword>
<keyword evidence="1 6" id="KW-0645">Protease</keyword>
<sequence length="326" mass="34217">MTKWRIGLALMLAVVPAMPAAAGVGETAPSLLEVDRRLAAIAWRLTTANAALCRDTQPVTGATLHAIDQYPADVAAGGSYPAPVMVELVLPDTPAARAGLEENDGLLAVAGTAVPAPAATGTVTSATRNAAQALIAARPVGAPLPLTIRRGVGTAARTITVTPVAGCRVEFEVLAGNKLGASSDGQVVQVGGRLFELFDDDQIAVVVAHELGHAVLRHRARLEAAGVRWGMLSEFGRNGRLFRETETEADLMGAYLMRNAGWDPHIAVTFWREQGGKIDGGLFRARTHPSSAARAAAIERELATMPADAPTPYLPPLLERRDAPLQ</sequence>
<dbReference type="GO" id="GO:0051603">
    <property type="term" value="P:proteolysis involved in protein catabolic process"/>
    <property type="evidence" value="ECO:0007669"/>
    <property type="project" value="TreeGrafter"/>
</dbReference>
<proteinExistence type="inferred from homology"/>
<feature type="domain" description="Peptidase M48" evidence="9">
    <location>
        <begin position="184"/>
        <end position="221"/>
    </location>
</feature>
<evidence type="ECO:0000313" key="10">
    <source>
        <dbReference type="EMBL" id="PCG09403.1"/>
    </source>
</evidence>
<evidence type="ECO:0000256" key="3">
    <source>
        <dbReference type="ARBA" id="ARBA00022801"/>
    </source>
</evidence>